<proteinExistence type="predicted"/>
<dbReference type="CDD" id="cd00448">
    <property type="entry name" value="YjgF_YER057c_UK114_family"/>
    <property type="match status" value="1"/>
</dbReference>
<dbReference type="Pfam" id="PF01042">
    <property type="entry name" value="Ribonuc_L-PSP"/>
    <property type="match status" value="1"/>
</dbReference>
<evidence type="ECO:0000313" key="1">
    <source>
        <dbReference type="EMBL" id="GAA4225846.1"/>
    </source>
</evidence>
<name>A0ABP8BTI6_9ACTN</name>
<protein>
    <submittedName>
        <fullName evidence="1">RidA family protein</fullName>
    </submittedName>
</protein>
<evidence type="ECO:0000313" key="2">
    <source>
        <dbReference type="Proteomes" id="UP001501710"/>
    </source>
</evidence>
<dbReference type="PANTHER" id="PTHR43857:SF1">
    <property type="entry name" value="YJGH FAMILY PROTEIN"/>
    <property type="match status" value="1"/>
</dbReference>
<dbReference type="Gene3D" id="3.30.1330.40">
    <property type="entry name" value="RutC-like"/>
    <property type="match status" value="1"/>
</dbReference>
<dbReference type="SUPFAM" id="SSF55298">
    <property type="entry name" value="YjgF-like"/>
    <property type="match status" value="1"/>
</dbReference>
<reference evidence="2" key="1">
    <citation type="journal article" date="2019" name="Int. J. Syst. Evol. Microbiol.">
        <title>The Global Catalogue of Microorganisms (GCM) 10K type strain sequencing project: providing services to taxonomists for standard genome sequencing and annotation.</title>
        <authorList>
            <consortium name="The Broad Institute Genomics Platform"/>
            <consortium name="The Broad Institute Genome Sequencing Center for Infectious Disease"/>
            <person name="Wu L."/>
            <person name="Ma J."/>
        </authorList>
    </citation>
    <scope>NUCLEOTIDE SEQUENCE [LARGE SCALE GENOMIC DNA]</scope>
    <source>
        <strain evidence="2">JCM 17440</strain>
    </source>
</reference>
<dbReference type="InterPro" id="IPR035959">
    <property type="entry name" value="RutC-like_sf"/>
</dbReference>
<dbReference type="EMBL" id="BAABAS010000004">
    <property type="protein sequence ID" value="GAA4225846.1"/>
    <property type="molecule type" value="Genomic_DNA"/>
</dbReference>
<accession>A0ABP8BTI6</accession>
<dbReference type="PANTHER" id="PTHR43857">
    <property type="entry name" value="BLR7761 PROTEIN"/>
    <property type="match status" value="1"/>
</dbReference>
<comment type="caution">
    <text evidence="1">The sequence shown here is derived from an EMBL/GenBank/DDBJ whole genome shotgun (WGS) entry which is preliminary data.</text>
</comment>
<dbReference type="Proteomes" id="UP001501710">
    <property type="component" value="Unassembled WGS sequence"/>
</dbReference>
<dbReference type="RefSeq" id="WP_344890042.1">
    <property type="nucleotide sequence ID" value="NZ_BAABAS010000004.1"/>
</dbReference>
<gene>
    <name evidence="1" type="ORF">GCM10022254_08670</name>
</gene>
<sequence>MRTARDPGTVHAPIAGYTHQIEVTGTPRWLVLSGQIGKRPSGEVPSDPAEQLAVALDNVTAQLAAAGMDVADLVKVTFYLVGDVDTARRREVITQWSGGHRPCMTVLYVSALAAPEYYVEVDAWACRDEQSR</sequence>
<organism evidence="1 2">
    <name type="scientific">Actinomadura meridiana</name>
    <dbReference type="NCBI Taxonomy" id="559626"/>
    <lineage>
        <taxon>Bacteria</taxon>
        <taxon>Bacillati</taxon>
        <taxon>Actinomycetota</taxon>
        <taxon>Actinomycetes</taxon>
        <taxon>Streptosporangiales</taxon>
        <taxon>Thermomonosporaceae</taxon>
        <taxon>Actinomadura</taxon>
    </lineage>
</organism>
<keyword evidence="2" id="KW-1185">Reference proteome</keyword>
<dbReference type="InterPro" id="IPR006175">
    <property type="entry name" value="YjgF/YER057c/UK114"/>
</dbReference>